<keyword evidence="3" id="KW-0143">Chaperone</keyword>
<keyword evidence="2" id="KW-0378">Hydrolase</keyword>
<dbReference type="GO" id="GO:0016787">
    <property type="term" value="F:hydrolase activity"/>
    <property type="evidence" value="ECO:0007669"/>
    <property type="project" value="UniProtKB-KW"/>
</dbReference>
<dbReference type="SMART" id="SM00833">
    <property type="entry name" value="CobW_C"/>
    <property type="match status" value="1"/>
</dbReference>
<dbReference type="CDD" id="cd03112">
    <property type="entry name" value="CobW-like"/>
    <property type="match status" value="1"/>
</dbReference>
<dbReference type="SUPFAM" id="SSF52540">
    <property type="entry name" value="P-loop containing nucleoside triphosphate hydrolases"/>
    <property type="match status" value="1"/>
</dbReference>
<feature type="region of interest" description="Disordered" evidence="7">
    <location>
        <begin position="235"/>
        <end position="256"/>
    </location>
</feature>
<dbReference type="AlphaFoldDB" id="B2IDG1"/>
<reference evidence="9 10" key="2">
    <citation type="journal article" date="2010" name="J. Bacteriol.">
        <title>Complete genome sequence of Beijerinckia indica subsp. indica.</title>
        <authorList>
            <person name="Tamas I."/>
            <person name="Dedysh S.N."/>
            <person name="Liesack W."/>
            <person name="Stott M.B."/>
            <person name="Alam M."/>
            <person name="Murrell J.C."/>
            <person name="Dunfield P.F."/>
        </authorList>
    </citation>
    <scope>NUCLEOTIDE SEQUENCE [LARGE SCALE GENOMIC DNA]</scope>
    <source>
        <strain evidence="10">ATCC 9039 / DSM 1715 / NCIMB 8712</strain>
    </source>
</reference>
<evidence type="ECO:0000313" key="9">
    <source>
        <dbReference type="EMBL" id="ACB94013.1"/>
    </source>
</evidence>
<comment type="function">
    <text evidence="5">Zinc chaperone that directly transfers zinc cofactor to target proteins, thereby activating them. Zinc is transferred from the CXCC motif in the GTPase domain to the zinc binding site in target proteins in a process requiring GTP hydrolysis.</text>
</comment>
<evidence type="ECO:0000256" key="5">
    <source>
        <dbReference type="ARBA" id="ARBA00045658"/>
    </source>
</evidence>
<dbReference type="InterPro" id="IPR011629">
    <property type="entry name" value="CobW-like_C"/>
</dbReference>
<sequence length="387" mass="42955">MSESQRRPPPPIPLSILTGFLGSGKTTLLNKLLRDPALADTLVIINEFGEIGLDHLLVEKVDGDLLVMSSGCLCCSIRGDLVSTLEDLLRRRDNDRIQPFQRVMIETTGLADPAPVLHTIMYHPYLMLRFRLDGVITTVDAVNGNATLDAHAEAVKQVAVADRLVLTKTDLARDPQALEALRQRLHTLNPAALFLDAVRGEAEASRLLDAGLYNAASKSLDVQNWLRADAYPTPEHAHEHRHDHHHDRAHDHAHTHDVNRHDDAIRAFCLRDERPLDPDGWSLFLDLLRQAHGPNLLRVKGIVALADAPDRPLVIHGVQHVFHPPHRLDRWPDADHSTRIVFILKDMQPDFVAGLWKAVGNVPTVDRPDSSVLSDNPLSPKPGGLLA</sequence>
<feature type="region of interest" description="Disordered" evidence="7">
    <location>
        <begin position="366"/>
        <end position="387"/>
    </location>
</feature>
<dbReference type="Pfam" id="PF02492">
    <property type="entry name" value="cobW"/>
    <property type="match status" value="1"/>
</dbReference>
<feature type="domain" description="CobW C-terminal" evidence="8">
    <location>
        <begin position="265"/>
        <end position="360"/>
    </location>
</feature>
<dbReference type="Gene3D" id="3.40.50.300">
    <property type="entry name" value="P-loop containing nucleotide triphosphate hydrolases"/>
    <property type="match status" value="1"/>
</dbReference>
<reference evidence="10" key="1">
    <citation type="submission" date="2008-03" db="EMBL/GenBank/DDBJ databases">
        <title>Complete sequence of chromosome of Beijerinckia indica subsp. indica ATCC 9039.</title>
        <authorList>
            <consortium name="US DOE Joint Genome Institute"/>
            <person name="Copeland A."/>
            <person name="Lucas S."/>
            <person name="Lapidus A."/>
            <person name="Glavina del Rio T."/>
            <person name="Dalin E."/>
            <person name="Tice H."/>
            <person name="Bruce D."/>
            <person name="Goodwin L."/>
            <person name="Pitluck S."/>
            <person name="LaButti K."/>
            <person name="Schmutz J."/>
            <person name="Larimer F."/>
            <person name="Land M."/>
            <person name="Hauser L."/>
            <person name="Kyrpides N."/>
            <person name="Mikhailova N."/>
            <person name="Dunfield P.F."/>
            <person name="Dedysh S.N."/>
            <person name="Liesack W."/>
            <person name="Saw J.H."/>
            <person name="Alam M."/>
            <person name="Chen Y."/>
            <person name="Murrell J.C."/>
            <person name="Richardson P."/>
        </authorList>
    </citation>
    <scope>NUCLEOTIDE SEQUENCE [LARGE SCALE GENOMIC DNA]</scope>
    <source>
        <strain evidence="10">ATCC 9039 / DSM 1715 / NCIMB 8712</strain>
    </source>
</reference>
<evidence type="ECO:0000256" key="2">
    <source>
        <dbReference type="ARBA" id="ARBA00022801"/>
    </source>
</evidence>
<dbReference type="Pfam" id="PF07683">
    <property type="entry name" value="CobW_C"/>
    <property type="match status" value="1"/>
</dbReference>
<dbReference type="Proteomes" id="UP000001695">
    <property type="component" value="Chromosome"/>
</dbReference>
<dbReference type="InterPro" id="IPR003495">
    <property type="entry name" value="CobW/HypB/UreG_nucleotide-bd"/>
</dbReference>
<dbReference type="InterPro" id="IPR051316">
    <property type="entry name" value="Zinc-reg_GTPase_activator"/>
</dbReference>
<comment type="similarity">
    <text evidence="4">Belongs to the SIMIBI class G3E GTPase family. ZNG1 subfamily.</text>
</comment>
<evidence type="ECO:0000256" key="3">
    <source>
        <dbReference type="ARBA" id="ARBA00023186"/>
    </source>
</evidence>
<dbReference type="STRING" id="395963.Bind_0359"/>
<protein>
    <submittedName>
        <fullName evidence="9">Cobalamin synthesis protein P47K</fullName>
    </submittedName>
</protein>
<comment type="catalytic activity">
    <reaction evidence="6">
        <text>GTP + H2O = GDP + phosphate + H(+)</text>
        <dbReference type="Rhea" id="RHEA:19669"/>
        <dbReference type="ChEBI" id="CHEBI:15377"/>
        <dbReference type="ChEBI" id="CHEBI:15378"/>
        <dbReference type="ChEBI" id="CHEBI:37565"/>
        <dbReference type="ChEBI" id="CHEBI:43474"/>
        <dbReference type="ChEBI" id="CHEBI:58189"/>
    </reaction>
    <physiologicalReaction direction="left-to-right" evidence="6">
        <dbReference type="Rhea" id="RHEA:19670"/>
    </physiologicalReaction>
</comment>
<dbReference type="OrthoDB" id="9808822at2"/>
<dbReference type="RefSeq" id="WP_012383371.1">
    <property type="nucleotide sequence ID" value="NC_010581.1"/>
</dbReference>
<dbReference type="GO" id="GO:0000166">
    <property type="term" value="F:nucleotide binding"/>
    <property type="evidence" value="ECO:0007669"/>
    <property type="project" value="UniProtKB-KW"/>
</dbReference>
<name>B2IDG1_BEII9</name>
<keyword evidence="1" id="KW-0547">Nucleotide-binding</keyword>
<dbReference type="KEGG" id="bid:Bind_0359"/>
<organism evidence="9 10">
    <name type="scientific">Beijerinckia indica subsp. indica (strain ATCC 9039 / DSM 1715 / NCIMB 8712)</name>
    <dbReference type="NCBI Taxonomy" id="395963"/>
    <lineage>
        <taxon>Bacteria</taxon>
        <taxon>Pseudomonadati</taxon>
        <taxon>Pseudomonadota</taxon>
        <taxon>Alphaproteobacteria</taxon>
        <taxon>Hyphomicrobiales</taxon>
        <taxon>Beijerinckiaceae</taxon>
        <taxon>Beijerinckia</taxon>
    </lineage>
</organism>
<evidence type="ECO:0000256" key="6">
    <source>
        <dbReference type="ARBA" id="ARBA00049117"/>
    </source>
</evidence>
<evidence type="ECO:0000259" key="8">
    <source>
        <dbReference type="SMART" id="SM00833"/>
    </source>
</evidence>
<evidence type="ECO:0000256" key="1">
    <source>
        <dbReference type="ARBA" id="ARBA00022741"/>
    </source>
</evidence>
<dbReference type="GO" id="GO:0005737">
    <property type="term" value="C:cytoplasm"/>
    <property type="evidence" value="ECO:0007669"/>
    <property type="project" value="TreeGrafter"/>
</dbReference>
<dbReference type="HOGENOM" id="CLU_017452_0_2_5"/>
<keyword evidence="10" id="KW-1185">Reference proteome</keyword>
<evidence type="ECO:0000256" key="4">
    <source>
        <dbReference type="ARBA" id="ARBA00034320"/>
    </source>
</evidence>
<dbReference type="EMBL" id="CP001016">
    <property type="protein sequence ID" value="ACB94013.1"/>
    <property type="molecule type" value="Genomic_DNA"/>
</dbReference>
<dbReference type="SUPFAM" id="SSF90002">
    <property type="entry name" value="Hypothetical protein YjiA, C-terminal domain"/>
    <property type="match status" value="1"/>
</dbReference>
<accession>B2IDG1</accession>
<evidence type="ECO:0000256" key="7">
    <source>
        <dbReference type="SAM" id="MobiDB-lite"/>
    </source>
</evidence>
<gene>
    <name evidence="9" type="ordered locus">Bind_0359</name>
</gene>
<dbReference type="eggNOG" id="COG0523">
    <property type="taxonomic scope" value="Bacteria"/>
</dbReference>
<dbReference type="Gene3D" id="3.30.1220.10">
    <property type="entry name" value="CobW-like, C-terminal domain"/>
    <property type="match status" value="1"/>
</dbReference>
<dbReference type="PANTHER" id="PTHR13748">
    <property type="entry name" value="COBW-RELATED"/>
    <property type="match status" value="1"/>
</dbReference>
<dbReference type="PANTHER" id="PTHR13748:SF62">
    <property type="entry name" value="COBW DOMAIN-CONTAINING PROTEIN"/>
    <property type="match status" value="1"/>
</dbReference>
<dbReference type="InterPro" id="IPR036627">
    <property type="entry name" value="CobW-likC_sf"/>
</dbReference>
<proteinExistence type="inferred from homology"/>
<evidence type="ECO:0000313" key="10">
    <source>
        <dbReference type="Proteomes" id="UP000001695"/>
    </source>
</evidence>
<dbReference type="InterPro" id="IPR027417">
    <property type="entry name" value="P-loop_NTPase"/>
</dbReference>